<protein>
    <submittedName>
        <fullName evidence="2">S-adenosyl-L-methionine-dependent methyltransferase</fullName>
    </submittedName>
</protein>
<dbReference type="InParanoid" id="A0A194XNF7"/>
<organism evidence="2 3">
    <name type="scientific">Mollisia scopiformis</name>
    <name type="common">Conifer needle endophyte fungus</name>
    <name type="synonym">Phialocephala scopiformis</name>
    <dbReference type="NCBI Taxonomy" id="149040"/>
    <lineage>
        <taxon>Eukaryota</taxon>
        <taxon>Fungi</taxon>
        <taxon>Dikarya</taxon>
        <taxon>Ascomycota</taxon>
        <taxon>Pezizomycotina</taxon>
        <taxon>Leotiomycetes</taxon>
        <taxon>Helotiales</taxon>
        <taxon>Mollisiaceae</taxon>
        <taxon>Mollisia</taxon>
    </lineage>
</organism>
<dbReference type="CDD" id="cd02440">
    <property type="entry name" value="AdoMet_MTases"/>
    <property type="match status" value="1"/>
</dbReference>
<evidence type="ECO:0000313" key="3">
    <source>
        <dbReference type="Proteomes" id="UP000070700"/>
    </source>
</evidence>
<dbReference type="Pfam" id="PF08241">
    <property type="entry name" value="Methyltransf_11"/>
    <property type="match status" value="1"/>
</dbReference>
<reference evidence="2 3" key="1">
    <citation type="submission" date="2015-10" db="EMBL/GenBank/DDBJ databases">
        <title>Full genome of DAOMC 229536 Phialocephala scopiformis, a fungal endophyte of spruce producing the potent anti-insectan compound rugulosin.</title>
        <authorList>
            <consortium name="DOE Joint Genome Institute"/>
            <person name="Walker A.K."/>
            <person name="Frasz S.L."/>
            <person name="Seifert K.A."/>
            <person name="Miller J.D."/>
            <person name="Mondo S.J."/>
            <person name="Labutti K."/>
            <person name="Lipzen A."/>
            <person name="Dockter R."/>
            <person name="Kennedy M."/>
            <person name="Grigoriev I.V."/>
            <person name="Spatafora J.W."/>
        </authorList>
    </citation>
    <scope>NUCLEOTIDE SEQUENCE [LARGE SCALE GENOMIC DNA]</scope>
    <source>
        <strain evidence="2 3">CBS 120377</strain>
    </source>
</reference>
<dbReference type="Gene3D" id="3.40.50.150">
    <property type="entry name" value="Vaccinia Virus protein VP39"/>
    <property type="match status" value="1"/>
</dbReference>
<dbReference type="PANTHER" id="PTHR44942">
    <property type="entry name" value="METHYLTRANSF_11 DOMAIN-CONTAINING PROTEIN"/>
    <property type="match status" value="1"/>
</dbReference>
<dbReference type="EMBL" id="KQ947408">
    <property type="protein sequence ID" value="KUJ21287.1"/>
    <property type="molecule type" value="Genomic_DNA"/>
</dbReference>
<dbReference type="Proteomes" id="UP000070700">
    <property type="component" value="Unassembled WGS sequence"/>
</dbReference>
<gene>
    <name evidence="2" type="ORF">LY89DRAFT_681847</name>
</gene>
<dbReference type="GO" id="GO:0008757">
    <property type="term" value="F:S-adenosylmethionine-dependent methyltransferase activity"/>
    <property type="evidence" value="ECO:0007669"/>
    <property type="project" value="InterPro"/>
</dbReference>
<dbReference type="InterPro" id="IPR051052">
    <property type="entry name" value="Diverse_substrate_MTase"/>
</dbReference>
<proteinExistence type="predicted"/>
<dbReference type="RefSeq" id="XP_018075642.1">
    <property type="nucleotide sequence ID" value="XM_018214385.1"/>
</dbReference>
<dbReference type="GO" id="GO:0032259">
    <property type="term" value="P:methylation"/>
    <property type="evidence" value="ECO:0007669"/>
    <property type="project" value="UniProtKB-KW"/>
</dbReference>
<feature type="domain" description="Methyltransferase type 11" evidence="1">
    <location>
        <begin position="57"/>
        <end position="159"/>
    </location>
</feature>
<dbReference type="KEGG" id="psco:LY89DRAFT_681847"/>
<keyword evidence="2" id="KW-0489">Methyltransferase</keyword>
<dbReference type="GeneID" id="28824111"/>
<keyword evidence="2" id="KW-0808">Transferase</keyword>
<dbReference type="InterPro" id="IPR029063">
    <property type="entry name" value="SAM-dependent_MTases_sf"/>
</dbReference>
<sequence length="317" mass="34962">MSSPAPASVPVAEKTFNSYTPKQGEAYAQARGSYNPSLFKAIIEHHTSTGGKLNTLLDVGCGPGTAVRALAPHFVQAIGIDPSGGMISTARSLGGTASEPTPIRFETATAEDLGTKLSPPLEEESIDLITAATAAHWFNMDEFWPQTARLLKPGGTVAIWSAGDAKMHSSMPAAEILQPVLEDIWIRELKPFQTRGNEIARELYVDLPLPWTISSPVAEFDESTFYRKVWDPETDEEFLWRTNTTTGLDTWEKMMSTISPVTRWREAHPDKVGTDGDVVKLFRKEIEKFQREAGVEEGKEWVKSSLRGVLLMVKKKA</sequence>
<evidence type="ECO:0000259" key="1">
    <source>
        <dbReference type="Pfam" id="PF08241"/>
    </source>
</evidence>
<dbReference type="SUPFAM" id="SSF53335">
    <property type="entry name" value="S-adenosyl-L-methionine-dependent methyltransferases"/>
    <property type="match status" value="1"/>
</dbReference>
<keyword evidence="3" id="KW-1185">Reference proteome</keyword>
<dbReference type="AlphaFoldDB" id="A0A194XNF7"/>
<dbReference type="OrthoDB" id="10027013at2759"/>
<name>A0A194XNF7_MOLSC</name>
<dbReference type="InterPro" id="IPR013216">
    <property type="entry name" value="Methyltransf_11"/>
</dbReference>
<accession>A0A194XNF7</accession>
<evidence type="ECO:0000313" key="2">
    <source>
        <dbReference type="EMBL" id="KUJ21287.1"/>
    </source>
</evidence>
<dbReference type="PANTHER" id="PTHR44942:SF10">
    <property type="entry name" value="METHYLTRANSFERASE TYPE 11 DOMAIN-CONTAINING PROTEIN"/>
    <property type="match status" value="1"/>
</dbReference>